<gene>
    <name evidence="2" type="ORF">BCR32DRAFT_244506</name>
</gene>
<sequence length="407" mass="48043">MYDYDYYSEKFRLFAYEYIFGDKGVEEVLKNMNDITKIYYISISTKDSYVGLTNLIISIILIIIILVSTIFVFLESFSKYFEFISIDFWLVSIIGLIVLLSANFSDIGKVTSMKCHIKIILVSCGYTLNIIPFFHKLILNFPESNKFLYWLSKHRYNFLIFFLFMDCIFNSLLFIKPYGVKSIIVINGQNFESCETEHFATKFILWLLILSKFLIIILITGLLYLEWNIKETYYHIRLLTPMIYINFLLILIYVIISNYIKINDYTMYFVIRSFINELLIFTNYILMLGLRIIWGLVKNKNRKSRFITDINKKFINDCSQDDIPTTTIIKTNFFNTNETTINSISKEKGDVNIIPSISTSSQSKSKKSNVINKMIKYHNQTEVETNSIKEEQTFSKHFSYNHKSYIK</sequence>
<evidence type="ECO:0000256" key="1">
    <source>
        <dbReference type="SAM" id="Phobius"/>
    </source>
</evidence>
<keyword evidence="1" id="KW-1133">Transmembrane helix</keyword>
<dbReference type="AlphaFoldDB" id="A0A1Y1X9F7"/>
<keyword evidence="3" id="KW-1185">Reference proteome</keyword>
<dbReference type="EMBL" id="MCFG01000106">
    <property type="protein sequence ID" value="ORX81964.1"/>
    <property type="molecule type" value="Genomic_DNA"/>
</dbReference>
<dbReference type="Proteomes" id="UP000193944">
    <property type="component" value="Unassembled WGS sequence"/>
</dbReference>
<organism evidence="2 3">
    <name type="scientific">Anaeromyces robustus</name>
    <dbReference type="NCBI Taxonomy" id="1754192"/>
    <lineage>
        <taxon>Eukaryota</taxon>
        <taxon>Fungi</taxon>
        <taxon>Fungi incertae sedis</taxon>
        <taxon>Chytridiomycota</taxon>
        <taxon>Chytridiomycota incertae sedis</taxon>
        <taxon>Neocallimastigomycetes</taxon>
        <taxon>Neocallimastigales</taxon>
        <taxon>Neocallimastigaceae</taxon>
        <taxon>Anaeromyces</taxon>
    </lineage>
</organism>
<protein>
    <recommendedName>
        <fullName evidence="4">G-protein coupled receptors family 3 profile domain-containing protein</fullName>
    </recommendedName>
</protein>
<feature type="transmembrane region" description="Helical" evidence="1">
    <location>
        <begin position="86"/>
        <end position="104"/>
    </location>
</feature>
<feature type="transmembrane region" description="Helical" evidence="1">
    <location>
        <begin position="238"/>
        <end position="260"/>
    </location>
</feature>
<feature type="transmembrane region" description="Helical" evidence="1">
    <location>
        <begin position="55"/>
        <end position="74"/>
    </location>
</feature>
<reference evidence="2 3" key="2">
    <citation type="submission" date="2016-08" db="EMBL/GenBank/DDBJ databases">
        <title>Pervasive Adenine N6-methylation of Active Genes in Fungi.</title>
        <authorList>
            <consortium name="DOE Joint Genome Institute"/>
            <person name="Mondo S.J."/>
            <person name="Dannebaum R.O."/>
            <person name="Kuo R.C."/>
            <person name="Labutti K."/>
            <person name="Haridas S."/>
            <person name="Kuo A."/>
            <person name="Salamov A."/>
            <person name="Ahrendt S.R."/>
            <person name="Lipzen A."/>
            <person name="Sullivan W."/>
            <person name="Andreopoulos W.B."/>
            <person name="Clum A."/>
            <person name="Lindquist E."/>
            <person name="Daum C."/>
            <person name="Ramamoorthy G.K."/>
            <person name="Gryganskyi A."/>
            <person name="Culley D."/>
            <person name="Magnuson J.K."/>
            <person name="James T.Y."/>
            <person name="O'Malley M.A."/>
            <person name="Stajich J.E."/>
            <person name="Spatafora J.W."/>
            <person name="Visel A."/>
            <person name="Grigoriev I.V."/>
        </authorList>
    </citation>
    <scope>NUCLEOTIDE SEQUENCE [LARGE SCALE GENOMIC DNA]</scope>
    <source>
        <strain evidence="2 3">S4</strain>
    </source>
</reference>
<keyword evidence="1" id="KW-0812">Transmembrane</keyword>
<name>A0A1Y1X9F7_9FUNG</name>
<feature type="transmembrane region" description="Helical" evidence="1">
    <location>
        <begin position="203"/>
        <end position="226"/>
    </location>
</feature>
<evidence type="ECO:0000313" key="2">
    <source>
        <dbReference type="EMBL" id="ORX81964.1"/>
    </source>
</evidence>
<comment type="caution">
    <text evidence="2">The sequence shown here is derived from an EMBL/GenBank/DDBJ whole genome shotgun (WGS) entry which is preliminary data.</text>
</comment>
<accession>A0A1Y1X9F7</accession>
<feature type="transmembrane region" description="Helical" evidence="1">
    <location>
        <begin position="280"/>
        <end position="297"/>
    </location>
</feature>
<dbReference type="OrthoDB" id="10611857at2759"/>
<reference evidence="2 3" key="1">
    <citation type="submission" date="2016-08" db="EMBL/GenBank/DDBJ databases">
        <title>A Parts List for Fungal Cellulosomes Revealed by Comparative Genomics.</title>
        <authorList>
            <consortium name="DOE Joint Genome Institute"/>
            <person name="Haitjema C.H."/>
            <person name="Gilmore S.P."/>
            <person name="Henske J.K."/>
            <person name="Solomon K.V."/>
            <person name="De Groot R."/>
            <person name="Kuo A."/>
            <person name="Mondo S.J."/>
            <person name="Salamov A.A."/>
            <person name="Labutti K."/>
            <person name="Zhao Z."/>
            <person name="Chiniquy J."/>
            <person name="Barry K."/>
            <person name="Brewer H.M."/>
            <person name="Purvine S.O."/>
            <person name="Wright A.T."/>
            <person name="Boxma B."/>
            <person name="Van Alen T."/>
            <person name="Hackstein J.H."/>
            <person name="Baker S.E."/>
            <person name="Grigoriev I.V."/>
            <person name="O'Malley M.A."/>
        </authorList>
    </citation>
    <scope>NUCLEOTIDE SEQUENCE [LARGE SCALE GENOMIC DNA]</scope>
    <source>
        <strain evidence="2 3">S4</strain>
    </source>
</reference>
<evidence type="ECO:0000313" key="3">
    <source>
        <dbReference type="Proteomes" id="UP000193944"/>
    </source>
</evidence>
<keyword evidence="1" id="KW-0472">Membrane</keyword>
<proteinExistence type="predicted"/>
<evidence type="ECO:0008006" key="4">
    <source>
        <dbReference type="Google" id="ProtNLM"/>
    </source>
</evidence>
<feature type="transmembrane region" description="Helical" evidence="1">
    <location>
        <begin position="156"/>
        <end position="175"/>
    </location>
</feature>